<dbReference type="STRING" id="61424.A0A2T9YI22"/>
<evidence type="ECO:0000256" key="3">
    <source>
        <dbReference type="ARBA" id="ARBA00022840"/>
    </source>
</evidence>
<dbReference type="AlphaFoldDB" id="A0A2T9YI22"/>
<evidence type="ECO:0000256" key="2">
    <source>
        <dbReference type="ARBA" id="ARBA00022741"/>
    </source>
</evidence>
<dbReference type="SMART" id="SM00382">
    <property type="entry name" value="AAA"/>
    <property type="match status" value="1"/>
</dbReference>
<dbReference type="PANTHER" id="PTHR23074:SF17">
    <property type="entry name" value="FIDGETIN-LIKE PROTEIN 1"/>
    <property type="match status" value="1"/>
</dbReference>
<accession>A0A2T9YI22</accession>
<dbReference type="PROSITE" id="PS00674">
    <property type="entry name" value="AAA"/>
    <property type="match status" value="1"/>
</dbReference>
<reference evidence="6 7" key="1">
    <citation type="journal article" date="2018" name="MBio">
        <title>Comparative Genomics Reveals the Core Gene Toolbox for the Fungus-Insect Symbiosis.</title>
        <authorList>
            <person name="Wang Y."/>
            <person name="Stata M."/>
            <person name="Wang W."/>
            <person name="Stajich J.E."/>
            <person name="White M.M."/>
            <person name="Moncalvo J.M."/>
        </authorList>
    </citation>
    <scope>NUCLEOTIDE SEQUENCE [LARGE SCALE GENOMIC DNA]</scope>
    <source>
        <strain evidence="6 7">AUS-77-4</strain>
    </source>
</reference>
<keyword evidence="3" id="KW-0067">ATP-binding</keyword>
<keyword evidence="2" id="KW-0547">Nucleotide-binding</keyword>
<evidence type="ECO:0000256" key="1">
    <source>
        <dbReference type="ARBA" id="ARBA00006914"/>
    </source>
</evidence>
<dbReference type="Proteomes" id="UP000245699">
    <property type="component" value="Unassembled WGS sequence"/>
</dbReference>
<dbReference type="Pfam" id="PF17862">
    <property type="entry name" value="AAA_lid_3"/>
    <property type="match status" value="1"/>
</dbReference>
<organism evidence="6 7">
    <name type="scientific">Furculomyces boomerangus</name>
    <dbReference type="NCBI Taxonomy" id="61424"/>
    <lineage>
        <taxon>Eukaryota</taxon>
        <taxon>Fungi</taxon>
        <taxon>Fungi incertae sedis</taxon>
        <taxon>Zoopagomycota</taxon>
        <taxon>Kickxellomycotina</taxon>
        <taxon>Harpellomycetes</taxon>
        <taxon>Harpellales</taxon>
        <taxon>Harpellaceae</taxon>
        <taxon>Furculomyces</taxon>
    </lineage>
</organism>
<dbReference type="InterPro" id="IPR003959">
    <property type="entry name" value="ATPase_AAA_core"/>
</dbReference>
<sequence length="785" mass="89156">MIPENNNIENIDYDSWHFFQKNEQEILNSDPQNPQEYLEKYLKINFNQYLLASSSVNDSQNNNNNISSQNRQHNLSEILSNPSSKHEELDVLDKSILDENSYIQNKINLFRDLNRKKADQNATNSKVGENEFFPLKKILNSSLDSFKQDVYFELGGVDKGFKSDKLNNINLSRNLKEANIYTVKGTELNSKVKDIHPSLNNPVKQNGESLRDNQYGYNNHDNISQKRTATNVSNGRNYKNQHEYEDGYISNENKKVKRNTTQDLANLYNSNRMASTSNNENTDSFNNRTNGMLKSNGYKNSVQDGLEPEYRSRRDYVNEEYDLHNSGKRGHNNRERNENPNNFEYSNEDSKQNEFVTARQQMQIEQQKKNNNMNKGNYNNNSSSYGGGNRYTDSDTASRTNRQQNGYNVQPKRKVLGTGGRAKFTSPTLRRDSSGFGGDNNDFEDAKRSVGHYNSTTNGTRKSKPQDEGEDNEEVDERLKNVDPKMIEVIKNEIMSNLPSVSWEDIAGLEHAKKSIMEIVVWPMQRPDLFSGLRGPPKGLLLFGPPGTGKTLIGRCIASQSSATFFSISSSTLTSKWVGEGEKMVRALFAVARVNQPSVIFIDEIDSLLTQRTDGEMEGTRRIKTEFLIQFDGCGTTSEDDKILVIGATNRPQEIDEAARRRFRKRLYIPLPDSGGRKTIMENLLKKQSHCLTESEIEDICKKTKGYSGSDMDGLCREAALGPIRSIKDIRSVNLSDVEPVSHEHFIMALKQIRASVSQSDLQLYLDWDNSYGSMGIPAAQNQTD</sequence>
<dbReference type="OrthoDB" id="10251136at2759"/>
<dbReference type="FunFam" id="3.40.50.300:FF:000093">
    <property type="entry name" value="Fidgetin-like 1"/>
    <property type="match status" value="1"/>
</dbReference>
<dbReference type="InterPro" id="IPR041569">
    <property type="entry name" value="AAA_lid_3"/>
</dbReference>
<name>A0A2T9YI22_9FUNG</name>
<feature type="compositionally biased region" description="Polar residues" evidence="4">
    <location>
        <begin position="271"/>
        <end position="303"/>
    </location>
</feature>
<feature type="compositionally biased region" description="Low complexity" evidence="4">
    <location>
        <begin position="369"/>
        <end position="384"/>
    </location>
</feature>
<dbReference type="GO" id="GO:0005524">
    <property type="term" value="F:ATP binding"/>
    <property type="evidence" value="ECO:0007669"/>
    <property type="project" value="UniProtKB-KW"/>
</dbReference>
<dbReference type="Gene3D" id="1.10.8.60">
    <property type="match status" value="1"/>
</dbReference>
<evidence type="ECO:0000313" key="7">
    <source>
        <dbReference type="Proteomes" id="UP000245699"/>
    </source>
</evidence>
<dbReference type="Gene3D" id="3.40.50.300">
    <property type="entry name" value="P-loop containing nucleotide triphosphate hydrolases"/>
    <property type="match status" value="1"/>
</dbReference>
<dbReference type="InterPro" id="IPR003593">
    <property type="entry name" value="AAA+_ATPase"/>
</dbReference>
<dbReference type="EMBL" id="MBFT01000389">
    <property type="protein sequence ID" value="PVU91981.1"/>
    <property type="molecule type" value="Genomic_DNA"/>
</dbReference>
<dbReference type="Pfam" id="PF00004">
    <property type="entry name" value="AAA"/>
    <property type="match status" value="1"/>
</dbReference>
<feature type="region of interest" description="Disordered" evidence="4">
    <location>
        <begin position="271"/>
        <end position="310"/>
    </location>
</feature>
<feature type="region of interest" description="Disordered" evidence="4">
    <location>
        <begin position="323"/>
        <end position="354"/>
    </location>
</feature>
<proteinExistence type="inferred from homology"/>
<evidence type="ECO:0000256" key="4">
    <source>
        <dbReference type="SAM" id="MobiDB-lite"/>
    </source>
</evidence>
<evidence type="ECO:0000259" key="5">
    <source>
        <dbReference type="SMART" id="SM00382"/>
    </source>
</evidence>
<dbReference type="GO" id="GO:0016887">
    <property type="term" value="F:ATP hydrolysis activity"/>
    <property type="evidence" value="ECO:0007669"/>
    <property type="project" value="InterPro"/>
</dbReference>
<gene>
    <name evidence="6" type="ORF">BB559_003885</name>
</gene>
<feature type="domain" description="AAA+ ATPase" evidence="5">
    <location>
        <begin position="536"/>
        <end position="673"/>
    </location>
</feature>
<dbReference type="InterPro" id="IPR003960">
    <property type="entry name" value="ATPase_AAA_CS"/>
</dbReference>
<keyword evidence="7" id="KW-1185">Reference proteome</keyword>
<feature type="compositionally biased region" description="Polar residues" evidence="4">
    <location>
        <begin position="394"/>
        <end position="408"/>
    </location>
</feature>
<protein>
    <recommendedName>
        <fullName evidence="5">AAA+ ATPase domain-containing protein</fullName>
    </recommendedName>
</protein>
<evidence type="ECO:0000313" key="6">
    <source>
        <dbReference type="EMBL" id="PVU91981.1"/>
    </source>
</evidence>
<dbReference type="SUPFAM" id="SSF52540">
    <property type="entry name" value="P-loop containing nucleoside triphosphate hydrolases"/>
    <property type="match status" value="1"/>
</dbReference>
<dbReference type="FunFam" id="1.10.8.60:FF:000022">
    <property type="entry name" value="Fidgetin like 1"/>
    <property type="match status" value="1"/>
</dbReference>
<comment type="caution">
    <text evidence="6">The sequence shown here is derived from an EMBL/GenBank/DDBJ whole genome shotgun (WGS) entry which is preliminary data.</text>
</comment>
<dbReference type="InterPro" id="IPR027417">
    <property type="entry name" value="P-loop_NTPase"/>
</dbReference>
<dbReference type="PANTHER" id="PTHR23074">
    <property type="entry name" value="AAA DOMAIN-CONTAINING"/>
    <property type="match status" value="1"/>
</dbReference>
<feature type="region of interest" description="Disordered" evidence="4">
    <location>
        <begin position="368"/>
        <end position="479"/>
    </location>
</feature>
<dbReference type="InterPro" id="IPR050304">
    <property type="entry name" value="MT-severing_AAA_ATPase"/>
</dbReference>
<comment type="similarity">
    <text evidence="1">Belongs to the AAA ATPase family.</text>
</comment>